<evidence type="ECO:0008006" key="4">
    <source>
        <dbReference type="Google" id="ProtNLM"/>
    </source>
</evidence>
<dbReference type="Gene3D" id="2.160.20.10">
    <property type="entry name" value="Single-stranded right-handed beta-helix, Pectin lyase-like"/>
    <property type="match status" value="1"/>
</dbReference>
<comment type="caution">
    <text evidence="2">The sequence shown here is derived from an EMBL/GenBank/DDBJ whole genome shotgun (WGS) entry which is preliminary data.</text>
</comment>
<organism evidence="2 3">
    <name type="scientific">Candidatus Iainarchaeum sp</name>
    <dbReference type="NCBI Taxonomy" id="3101447"/>
    <lineage>
        <taxon>Archaea</taxon>
        <taxon>Candidatus Iainarchaeota</taxon>
        <taxon>Candidatus Iainarchaeia</taxon>
        <taxon>Candidatus Iainarchaeales</taxon>
        <taxon>Candidatus Iainarchaeaceae</taxon>
        <taxon>Candidatus Iainarchaeum</taxon>
    </lineage>
</organism>
<gene>
    <name evidence="2" type="ORF">CL944_01845</name>
</gene>
<evidence type="ECO:0000313" key="3">
    <source>
        <dbReference type="Proteomes" id="UP000226712"/>
    </source>
</evidence>
<sequence>MIYNKIKLLLIFLLLISFSITVNAATLECPDFNDDLEVDLFDLVYVASRIINGTGHGADLSADINDDLAIDISDLIVVASNFKTCEPVVTQTYQCSDGEDNDSDGLTDFGSDPGCASETDNDETDETGTVVVAQVNECNNDLDDDGDGLTDFDDNGGSAGVDLGCFGPNGQETNTNYGWTLFEPGPNTEIYYVSDTDGDDLECTGLSPTPYDPVGNPTNCPKKTIVKGREALRGTTQNWDLTLPHWLLLKRGDTFETPTIYKPANGVSASEIMLISSYGNSTERPVIKTGNEVGIRLISDSTRNIAVVGLEFYAHTRDPSNPNFSTAGQKGIGQYGTGDNLLFEDNYFHFYANNSFEKNPAQPPMTNLTFRRNIIANNYESGGSSQGIFANTVDGILLEENLLVHNGWNDDAGKPANQFNHNTYFSSVNDITIRNNMFLQASSIGNKFRSDVTGASENITIENNLYAEGSVGISIGGNTNERFRFKNVTITDNVLTDIGRTNPEGRNFGWGIDLQDHDTALVSNNYIIHQIWGNSFAINMGGDSQKDSVVENNLVYDFYTGTSERGLFRIAADPDWINATIRNNNLQNTTGSSVIRFLGDFTKTTFSGNNYFSIADPSAWFLIQDVGSSYSDWLTASGETDSTTNETIFTDPTRNIDLYHGSLGKTATLEAFITEAKKQSKFNWKEEYTADAVNTWIRAGFTPAQ</sequence>
<dbReference type="SMART" id="SM00710">
    <property type="entry name" value="PbH1"/>
    <property type="match status" value="6"/>
</dbReference>
<dbReference type="InterPro" id="IPR006626">
    <property type="entry name" value="PbH1"/>
</dbReference>
<dbReference type="InterPro" id="IPR012334">
    <property type="entry name" value="Pectin_lyas_fold"/>
</dbReference>
<feature type="region of interest" description="Disordered" evidence="1">
    <location>
        <begin position="94"/>
        <end position="125"/>
    </location>
</feature>
<dbReference type="InterPro" id="IPR011050">
    <property type="entry name" value="Pectin_lyase_fold/virulence"/>
</dbReference>
<dbReference type="EMBL" id="NZBD01000011">
    <property type="protein sequence ID" value="MAG18196.1"/>
    <property type="molecule type" value="Genomic_DNA"/>
</dbReference>
<dbReference type="Gene3D" id="1.10.1330.10">
    <property type="entry name" value="Dockerin domain"/>
    <property type="match status" value="1"/>
</dbReference>
<reference evidence="3" key="1">
    <citation type="submission" date="2017-09" db="EMBL/GenBank/DDBJ databases">
        <title>The Reconstruction of 2,631 Draft Metagenome-Assembled Genomes from the Global Oceans.</title>
        <authorList>
            <person name="Tully B.J."/>
            <person name="Graham E.D."/>
            <person name="Heidelberg J.F."/>
        </authorList>
    </citation>
    <scope>NUCLEOTIDE SEQUENCE [LARGE SCALE GENOMIC DNA]</scope>
</reference>
<evidence type="ECO:0000256" key="1">
    <source>
        <dbReference type="SAM" id="MobiDB-lite"/>
    </source>
</evidence>
<protein>
    <recommendedName>
        <fullName evidence="4">Right handed beta helix domain-containing protein</fullName>
    </recommendedName>
</protein>
<dbReference type="AlphaFoldDB" id="A0A2D6LPS3"/>
<proteinExistence type="predicted"/>
<dbReference type="InterPro" id="IPR036439">
    <property type="entry name" value="Dockerin_dom_sf"/>
</dbReference>
<accession>A0A2D6LPS3</accession>
<name>A0A2D6LPS3_9ARCH</name>
<dbReference type="Proteomes" id="UP000226712">
    <property type="component" value="Unassembled WGS sequence"/>
</dbReference>
<evidence type="ECO:0000313" key="2">
    <source>
        <dbReference type="EMBL" id="MAG18196.1"/>
    </source>
</evidence>
<dbReference type="GO" id="GO:0000272">
    <property type="term" value="P:polysaccharide catabolic process"/>
    <property type="evidence" value="ECO:0007669"/>
    <property type="project" value="InterPro"/>
</dbReference>
<dbReference type="SUPFAM" id="SSF51126">
    <property type="entry name" value="Pectin lyase-like"/>
    <property type="match status" value="1"/>
</dbReference>